<dbReference type="Proteomes" id="UP000297391">
    <property type="component" value="Unassembled WGS sequence"/>
</dbReference>
<feature type="domain" description="ORC1/DEAH AAA+ ATPase" evidence="2">
    <location>
        <begin position="122"/>
        <end position="274"/>
    </location>
</feature>
<dbReference type="AlphaFoldDB" id="A0A4Z0AP22"/>
<dbReference type="InterPro" id="IPR027417">
    <property type="entry name" value="P-loop_NTPase"/>
</dbReference>
<comment type="caution">
    <text evidence="3">The sequence shown here is derived from an EMBL/GenBank/DDBJ whole genome shotgun (WGS) entry which is preliminary data.</text>
</comment>
<feature type="region of interest" description="Disordered" evidence="1">
    <location>
        <begin position="423"/>
        <end position="466"/>
    </location>
</feature>
<keyword evidence="4" id="KW-1185">Reference proteome</keyword>
<organism evidence="3 4">
    <name type="scientific">Pseudomonas kairouanensis</name>
    <dbReference type="NCBI Taxonomy" id="2293832"/>
    <lineage>
        <taxon>Bacteria</taxon>
        <taxon>Pseudomonadati</taxon>
        <taxon>Pseudomonadota</taxon>
        <taxon>Gammaproteobacteria</taxon>
        <taxon>Pseudomonadales</taxon>
        <taxon>Pseudomonadaceae</taxon>
        <taxon>Pseudomonas</taxon>
    </lineage>
</organism>
<dbReference type="Gene3D" id="3.40.50.300">
    <property type="entry name" value="P-loop containing nucleotide triphosphate hydrolases"/>
    <property type="match status" value="1"/>
</dbReference>
<dbReference type="EMBL" id="QUZU01000019">
    <property type="protein sequence ID" value="TFY88131.1"/>
    <property type="molecule type" value="Genomic_DNA"/>
</dbReference>
<feature type="compositionally biased region" description="Basic and acidic residues" evidence="1">
    <location>
        <begin position="423"/>
        <end position="448"/>
    </location>
</feature>
<name>A0A4Z0AP22_9PSED</name>
<dbReference type="OrthoDB" id="5593847at2"/>
<evidence type="ECO:0000259" key="2">
    <source>
        <dbReference type="Pfam" id="PF13401"/>
    </source>
</evidence>
<dbReference type="InterPro" id="IPR049945">
    <property type="entry name" value="AAA_22"/>
</dbReference>
<evidence type="ECO:0000256" key="1">
    <source>
        <dbReference type="SAM" id="MobiDB-lite"/>
    </source>
</evidence>
<sequence length="466" mass="52570">MKSMQSTSLNDIIYQKSGAAEIDDNPLIAHLNLPPDNDRQAFIRLGLKPEYDTLDRELPTYLRRIKINRLRHFFAPTHPVHRRALIGISSQLFDGYIPRNPMSAEGQRALYGGKADITIRPTISLIAGHSGMGKSTLLDRVLESAGQQSYQHALFQDQPFPERQILWLRRNVPEHCTVKTLCASFGDYTDRILGLKLYHGIFQDVRGGDRNFYLSEIRKIITTHHVGLLVLDEFQNLSLMGVGAAKVIAFLVNLRDELGIPIVIAGTYKALRLLEGDLSISRRLVEGGYYDLKRPLSADDESFNQLCKIAWKYQWTKERSEISDRIIDALYDVSQGITGIMLSVFASAQLAAIEDGSEKINENTIIETYNLRMTPLHPAVNILKSNSPRLIDKFDEALSNALSPNTGLPESQLLTQQNTLNPIRERQPSSRVEKANSKSEPLSKEEIKQMVLNENPDDLSKILERP</sequence>
<protein>
    <recommendedName>
        <fullName evidence="2">ORC1/DEAH AAA+ ATPase domain-containing protein</fullName>
    </recommendedName>
</protein>
<accession>A0A4Z0AP22</accession>
<evidence type="ECO:0000313" key="4">
    <source>
        <dbReference type="Proteomes" id="UP000297391"/>
    </source>
</evidence>
<gene>
    <name evidence="3" type="ORF">DYL59_16350</name>
</gene>
<dbReference type="GO" id="GO:0016887">
    <property type="term" value="F:ATP hydrolysis activity"/>
    <property type="evidence" value="ECO:0007669"/>
    <property type="project" value="InterPro"/>
</dbReference>
<dbReference type="SUPFAM" id="SSF52540">
    <property type="entry name" value="P-loop containing nucleoside triphosphate hydrolases"/>
    <property type="match status" value="1"/>
</dbReference>
<proteinExistence type="predicted"/>
<evidence type="ECO:0000313" key="3">
    <source>
        <dbReference type="EMBL" id="TFY88131.1"/>
    </source>
</evidence>
<dbReference type="Pfam" id="PF13401">
    <property type="entry name" value="AAA_22"/>
    <property type="match status" value="1"/>
</dbReference>
<reference evidence="3 4" key="1">
    <citation type="journal article" date="2019" name="Syst. Appl. Microbiol.">
        <title>New species of pathogenic Pseudomonas isolated from citrus in Tunisia: Proposal of Pseudomonas kairouanensis sp. nov. and Pseudomonas nabeulensis sp. nov.</title>
        <authorList>
            <person name="Oueslati M."/>
            <person name="Mulet M."/>
            <person name="Gomila M."/>
            <person name="Berge O."/>
            <person name="Hajlaoui M.R."/>
            <person name="Lalucat J."/>
            <person name="Sadfi-Zouaoui N."/>
            <person name="Garcia-Valdes E."/>
        </authorList>
    </citation>
    <scope>NUCLEOTIDE SEQUENCE [LARGE SCALE GENOMIC DNA]</scope>
    <source>
        <strain evidence="3 4">KC12</strain>
    </source>
</reference>